<reference evidence="1" key="2">
    <citation type="journal article" date="2015" name="Data Brief">
        <title>Shoot transcriptome of the giant reed, Arundo donax.</title>
        <authorList>
            <person name="Barrero R.A."/>
            <person name="Guerrero F.D."/>
            <person name="Moolhuijzen P."/>
            <person name="Goolsby J.A."/>
            <person name="Tidwell J."/>
            <person name="Bellgard S.E."/>
            <person name="Bellgard M.I."/>
        </authorList>
    </citation>
    <scope>NUCLEOTIDE SEQUENCE</scope>
    <source>
        <tissue evidence="1">Shoot tissue taken approximately 20 cm above the soil surface</tissue>
    </source>
</reference>
<name>A0A0A9JL07_ARUDO</name>
<reference evidence="1" key="1">
    <citation type="submission" date="2014-09" db="EMBL/GenBank/DDBJ databases">
        <authorList>
            <person name="Magalhaes I.L.F."/>
            <person name="Oliveira U."/>
            <person name="Santos F.R."/>
            <person name="Vidigal T.H.D.A."/>
            <person name="Brescovit A.D."/>
            <person name="Santos A.J."/>
        </authorList>
    </citation>
    <scope>NUCLEOTIDE SEQUENCE</scope>
    <source>
        <tissue evidence="1">Shoot tissue taken approximately 20 cm above the soil surface</tissue>
    </source>
</reference>
<dbReference type="EMBL" id="GBRH01193464">
    <property type="protein sequence ID" value="JAE04432.1"/>
    <property type="molecule type" value="Transcribed_RNA"/>
</dbReference>
<dbReference type="AlphaFoldDB" id="A0A0A9JL07"/>
<evidence type="ECO:0000313" key="1">
    <source>
        <dbReference type="EMBL" id="JAE04432.1"/>
    </source>
</evidence>
<accession>A0A0A9JL07</accession>
<proteinExistence type="predicted"/>
<protein>
    <submittedName>
        <fullName evidence="1">Uncharacterized protein</fullName>
    </submittedName>
</protein>
<sequence>MLQMYQIHLWTLQLIWRVLHMLKVIQLVQAAVK</sequence>
<organism evidence="1">
    <name type="scientific">Arundo donax</name>
    <name type="common">Giant reed</name>
    <name type="synonym">Donax arundinaceus</name>
    <dbReference type="NCBI Taxonomy" id="35708"/>
    <lineage>
        <taxon>Eukaryota</taxon>
        <taxon>Viridiplantae</taxon>
        <taxon>Streptophyta</taxon>
        <taxon>Embryophyta</taxon>
        <taxon>Tracheophyta</taxon>
        <taxon>Spermatophyta</taxon>
        <taxon>Magnoliopsida</taxon>
        <taxon>Liliopsida</taxon>
        <taxon>Poales</taxon>
        <taxon>Poaceae</taxon>
        <taxon>PACMAD clade</taxon>
        <taxon>Arundinoideae</taxon>
        <taxon>Arundineae</taxon>
        <taxon>Arundo</taxon>
    </lineage>
</organism>